<evidence type="ECO:0000313" key="1">
    <source>
        <dbReference type="EMBL" id="PXX12522.1"/>
    </source>
</evidence>
<gene>
    <name evidence="1" type="ORF">C7400_117126</name>
</gene>
<keyword evidence="2" id="KW-1185">Reference proteome</keyword>
<proteinExistence type="predicted"/>
<organism evidence="1 2">
    <name type="scientific">Paraburkholderia tropica</name>
    <dbReference type="NCBI Taxonomy" id="92647"/>
    <lineage>
        <taxon>Bacteria</taxon>
        <taxon>Pseudomonadati</taxon>
        <taxon>Pseudomonadota</taxon>
        <taxon>Betaproteobacteria</taxon>
        <taxon>Burkholderiales</taxon>
        <taxon>Burkholderiaceae</taxon>
        <taxon>Paraburkholderia</taxon>
    </lineage>
</organism>
<name>A0ABX5MLX2_9BURK</name>
<evidence type="ECO:0000313" key="2">
    <source>
        <dbReference type="Proteomes" id="UP000247515"/>
    </source>
</evidence>
<reference evidence="1 2" key="1">
    <citation type="submission" date="2018-05" db="EMBL/GenBank/DDBJ databases">
        <title>Genomic Encyclopedia of Type Strains, Phase IV (KMG-V): Genome sequencing to study the core and pangenomes of soil and plant-associated prokaryotes.</title>
        <authorList>
            <person name="Whitman W."/>
        </authorList>
    </citation>
    <scope>NUCLEOTIDE SEQUENCE [LARGE SCALE GENOMIC DNA]</scope>
    <source>
        <strain evidence="1 2">SIr-6563</strain>
    </source>
</reference>
<sequence length="67" mass="7774">MRWKGSDQGNVGVAKQAIVEDERGYNQSTGAPLRWGLQQYRHTEIQMCVILPENDLVRISFEYAKKY</sequence>
<comment type="caution">
    <text evidence="1">The sequence shown here is derived from an EMBL/GenBank/DDBJ whole genome shotgun (WGS) entry which is preliminary data.</text>
</comment>
<accession>A0ABX5MLX2</accession>
<dbReference type="EMBL" id="QJJV01000017">
    <property type="protein sequence ID" value="PXX12522.1"/>
    <property type="molecule type" value="Genomic_DNA"/>
</dbReference>
<dbReference type="Proteomes" id="UP000247515">
    <property type="component" value="Unassembled WGS sequence"/>
</dbReference>
<protein>
    <submittedName>
        <fullName evidence="1">Uncharacterized protein</fullName>
    </submittedName>
</protein>